<dbReference type="AlphaFoldDB" id="A0A8H1L3R4"/>
<dbReference type="Proteomes" id="UP000298111">
    <property type="component" value="Unassembled WGS sequence"/>
</dbReference>
<evidence type="ECO:0008006" key="5">
    <source>
        <dbReference type="Google" id="ProtNLM"/>
    </source>
</evidence>
<evidence type="ECO:0000256" key="2">
    <source>
        <dbReference type="SAM" id="SignalP"/>
    </source>
</evidence>
<evidence type="ECO:0000313" key="3">
    <source>
        <dbReference type="EMBL" id="TGG75942.1"/>
    </source>
</evidence>
<feature type="compositionally biased region" description="Acidic residues" evidence="1">
    <location>
        <begin position="149"/>
        <end position="169"/>
    </location>
</feature>
<keyword evidence="2" id="KW-0732">Signal</keyword>
<feature type="region of interest" description="Disordered" evidence="1">
    <location>
        <begin position="140"/>
        <end position="169"/>
    </location>
</feature>
<accession>A0A8H1L3R4</accession>
<gene>
    <name evidence="3" type="ORF">D8771_31810</name>
</gene>
<protein>
    <recommendedName>
        <fullName evidence="5">Flp pilus-assembly TadG-like N-terminal domain-containing protein</fullName>
    </recommendedName>
</protein>
<feature type="signal peptide" evidence="2">
    <location>
        <begin position="1"/>
        <end position="23"/>
    </location>
</feature>
<organism evidence="3 4">
    <name type="scientific">Streptomyces albus</name>
    <dbReference type="NCBI Taxonomy" id="1888"/>
    <lineage>
        <taxon>Bacteria</taxon>
        <taxon>Bacillati</taxon>
        <taxon>Actinomycetota</taxon>
        <taxon>Actinomycetes</taxon>
        <taxon>Kitasatosporales</taxon>
        <taxon>Streptomycetaceae</taxon>
        <taxon>Streptomyces</taxon>
    </lineage>
</organism>
<evidence type="ECO:0000313" key="4">
    <source>
        <dbReference type="Proteomes" id="UP000298111"/>
    </source>
</evidence>
<evidence type="ECO:0000256" key="1">
    <source>
        <dbReference type="SAM" id="MobiDB-lite"/>
    </source>
</evidence>
<dbReference type="EMBL" id="RCIY01000114">
    <property type="protein sequence ID" value="TGG75942.1"/>
    <property type="molecule type" value="Genomic_DNA"/>
</dbReference>
<comment type="caution">
    <text evidence="3">The sequence shown here is derived from an EMBL/GenBank/DDBJ whole genome shotgun (WGS) entry which is preliminary data.</text>
</comment>
<name>A0A8H1L3R4_9ACTN</name>
<reference evidence="3 4" key="1">
    <citation type="submission" date="2018-10" db="EMBL/GenBank/DDBJ databases">
        <title>Isolation of pseudouridimycin from Streptomyces albus DSM 40763.</title>
        <authorList>
            <person name="Rosenqvist P."/>
            <person name="Metsae-Ketelae M."/>
            <person name="Virta P."/>
        </authorList>
    </citation>
    <scope>NUCLEOTIDE SEQUENCE [LARGE SCALE GENOMIC DNA]</scope>
    <source>
        <strain evidence="3 4">DSM 40763</strain>
    </source>
</reference>
<proteinExistence type="predicted"/>
<feature type="chain" id="PRO_5034620455" description="Flp pilus-assembly TadG-like N-terminal domain-containing protein" evidence="2">
    <location>
        <begin position="24"/>
        <end position="203"/>
    </location>
</feature>
<sequence length="203" mass="21126">MLYGAVVAGLLFLAFAFFTVAQAATVRNGGQTAADAAALAAAKDDRRLMFDGFLDALGGEDAWQDWLDAAAPLSGDGCGQAARLAGRNRSDLLSCAPVTREGDDGYSVRIETRFDTGDTLIPGTGHRPARATATAVLRPRCVPAPGDGTGDEAGDESGEGEEGEEDAEEIALVCDGEDLTISTQDEDDVDVRPSDLFSVVLVE</sequence>